<protein>
    <submittedName>
        <fullName evidence="7">MFS domain-containing protein</fullName>
    </submittedName>
</protein>
<comment type="caution">
    <text evidence="7">The sequence shown here is derived from an EMBL/GenBank/DDBJ whole genome shotgun (WGS) entry which is preliminary data.</text>
</comment>
<dbReference type="PANTHER" id="PTHR43385:SF1">
    <property type="entry name" value="RIBOFLAVIN TRANSPORTER RIBJ"/>
    <property type="match status" value="1"/>
</dbReference>
<dbReference type="PANTHER" id="PTHR43385">
    <property type="entry name" value="RIBOFLAVIN TRANSPORTER RIBJ"/>
    <property type="match status" value="1"/>
</dbReference>
<dbReference type="EMBL" id="BPLR01010485">
    <property type="protein sequence ID" value="GIY39580.1"/>
    <property type="molecule type" value="Genomic_DNA"/>
</dbReference>
<evidence type="ECO:0000256" key="3">
    <source>
        <dbReference type="ARBA" id="ARBA00022692"/>
    </source>
</evidence>
<reference evidence="7 8" key="1">
    <citation type="submission" date="2021-06" db="EMBL/GenBank/DDBJ databases">
        <title>Caerostris extrusa draft genome.</title>
        <authorList>
            <person name="Kono N."/>
            <person name="Arakawa K."/>
        </authorList>
    </citation>
    <scope>NUCLEOTIDE SEQUENCE [LARGE SCALE GENOMIC DNA]</scope>
</reference>
<keyword evidence="2" id="KW-0813">Transport</keyword>
<dbReference type="InterPro" id="IPR036259">
    <property type="entry name" value="MFS_trans_sf"/>
</dbReference>
<evidence type="ECO:0000256" key="1">
    <source>
        <dbReference type="ARBA" id="ARBA00004141"/>
    </source>
</evidence>
<dbReference type="InterPro" id="IPR052983">
    <property type="entry name" value="MFS_Riboflavin_Transporter"/>
</dbReference>
<evidence type="ECO:0000256" key="4">
    <source>
        <dbReference type="ARBA" id="ARBA00022989"/>
    </source>
</evidence>
<proteinExistence type="predicted"/>
<comment type="subcellular location">
    <subcellularLocation>
        <location evidence="1">Membrane</location>
        <topology evidence="1">Multi-pass membrane protein</topology>
    </subcellularLocation>
</comment>
<accession>A0AAV4T0J6</accession>
<evidence type="ECO:0000313" key="8">
    <source>
        <dbReference type="Proteomes" id="UP001054945"/>
    </source>
</evidence>
<evidence type="ECO:0000313" key="7">
    <source>
        <dbReference type="EMBL" id="GIY39580.1"/>
    </source>
</evidence>
<organism evidence="7 8">
    <name type="scientific">Caerostris extrusa</name>
    <name type="common">Bark spider</name>
    <name type="synonym">Caerostris bankana</name>
    <dbReference type="NCBI Taxonomy" id="172846"/>
    <lineage>
        <taxon>Eukaryota</taxon>
        <taxon>Metazoa</taxon>
        <taxon>Ecdysozoa</taxon>
        <taxon>Arthropoda</taxon>
        <taxon>Chelicerata</taxon>
        <taxon>Arachnida</taxon>
        <taxon>Araneae</taxon>
        <taxon>Araneomorphae</taxon>
        <taxon>Entelegynae</taxon>
        <taxon>Araneoidea</taxon>
        <taxon>Araneidae</taxon>
        <taxon>Caerostris</taxon>
    </lineage>
</organism>
<keyword evidence="8" id="KW-1185">Reference proteome</keyword>
<feature type="transmembrane region" description="Helical" evidence="6">
    <location>
        <begin position="325"/>
        <end position="347"/>
    </location>
</feature>
<feature type="transmembrane region" description="Helical" evidence="6">
    <location>
        <begin position="261"/>
        <end position="281"/>
    </location>
</feature>
<name>A0AAV4T0J6_CAEEX</name>
<dbReference type="GO" id="GO:0016020">
    <property type="term" value="C:membrane"/>
    <property type="evidence" value="ECO:0007669"/>
    <property type="project" value="UniProtKB-SubCell"/>
</dbReference>
<keyword evidence="5 6" id="KW-0472">Membrane</keyword>
<keyword evidence="3 6" id="KW-0812">Transmembrane</keyword>
<feature type="transmembrane region" description="Helical" evidence="6">
    <location>
        <begin position="293"/>
        <end position="313"/>
    </location>
</feature>
<dbReference type="Gene3D" id="1.20.1250.20">
    <property type="entry name" value="MFS general substrate transporter like domains"/>
    <property type="match status" value="1"/>
</dbReference>
<sequence length="364" mass="41534">MNRPDIQTLRHQSETVVAILQSVPPDLEQIKHELGPDLSGLSHGSHIWFGLEILCQSTTGLKPTTGKIVLRELLCKPYLESSHKFEINSVSQEYSKELILLKLKKFQDIDVPDILSLCSNENKNSVLNISMELKRLFKTFSQLERSQNGIIPMTTVQQTTVPVKNFSRKMSFRENFKNTFKLFWTYSKIACKDFIMDKGLSQYDGQYAVIALSTGDLLGRLALGWVTDYGFLSLPRFMLLTMVLQSISTVTLPLMNTKVLIYVALGVFGMFQGTLFVRHSVLVSKYMENHEQSVGMGCFFGFFSGMFGLGLSRRFFKDQVGNYDFMLYISGSIGALVGLLWILNHTLYQKTLKMKKMNRCKWRT</sequence>
<dbReference type="AlphaFoldDB" id="A0AAV4T0J6"/>
<keyword evidence="4 6" id="KW-1133">Transmembrane helix</keyword>
<evidence type="ECO:0000256" key="5">
    <source>
        <dbReference type="ARBA" id="ARBA00023136"/>
    </source>
</evidence>
<dbReference type="SUPFAM" id="SSF103473">
    <property type="entry name" value="MFS general substrate transporter"/>
    <property type="match status" value="1"/>
</dbReference>
<evidence type="ECO:0000256" key="6">
    <source>
        <dbReference type="SAM" id="Phobius"/>
    </source>
</evidence>
<gene>
    <name evidence="7" type="primary">AVEN_59034_1</name>
    <name evidence="7" type="ORF">CEXT_704371</name>
</gene>
<evidence type="ECO:0000256" key="2">
    <source>
        <dbReference type="ARBA" id="ARBA00022448"/>
    </source>
</evidence>
<dbReference type="Proteomes" id="UP001054945">
    <property type="component" value="Unassembled WGS sequence"/>
</dbReference>